<dbReference type="EMBL" id="JAGILA010000002">
    <property type="protein sequence ID" value="MBP2235253.1"/>
    <property type="molecule type" value="Genomic_DNA"/>
</dbReference>
<keyword evidence="2" id="KW-1185">Reference proteome</keyword>
<dbReference type="Proteomes" id="UP000730739">
    <property type="component" value="Unassembled WGS sequence"/>
</dbReference>
<organism evidence="1 2">
    <name type="scientific">Sinorhizobium kostiense</name>
    <dbReference type="NCBI Taxonomy" id="76747"/>
    <lineage>
        <taxon>Bacteria</taxon>
        <taxon>Pseudomonadati</taxon>
        <taxon>Pseudomonadota</taxon>
        <taxon>Alphaproteobacteria</taxon>
        <taxon>Hyphomicrobiales</taxon>
        <taxon>Rhizobiaceae</taxon>
        <taxon>Sinorhizobium/Ensifer group</taxon>
        <taxon>Sinorhizobium</taxon>
    </lineage>
</organism>
<name>A0ABS4QX87_9HYPH</name>
<evidence type="ECO:0000313" key="1">
    <source>
        <dbReference type="EMBL" id="MBP2235253.1"/>
    </source>
</evidence>
<accession>A0ABS4QX87</accession>
<reference evidence="1 2" key="1">
    <citation type="submission" date="2021-03" db="EMBL/GenBank/DDBJ databases">
        <title>Genomic Encyclopedia of Type Strains, Phase IV (KMG-IV): sequencing the most valuable type-strain genomes for metagenomic binning, comparative biology and taxonomic classification.</title>
        <authorList>
            <person name="Goeker M."/>
        </authorList>
    </citation>
    <scope>NUCLEOTIDE SEQUENCE [LARGE SCALE GENOMIC DNA]</scope>
    <source>
        <strain evidence="1 2">DSM 13372</strain>
    </source>
</reference>
<comment type="caution">
    <text evidence="1">The sequence shown here is derived from an EMBL/GenBank/DDBJ whole genome shotgun (WGS) entry which is preliminary data.</text>
</comment>
<gene>
    <name evidence="1" type="ORF">J2Z31_001745</name>
</gene>
<protein>
    <submittedName>
        <fullName evidence="1">Uncharacterized protein</fullName>
    </submittedName>
</protein>
<sequence length="66" mass="7591">MPRSTTTTLKLGSISHNEDVIKSFIATYGISRSEAIIMAGRETPKERLRTYLEWLAGQKQPERLRR</sequence>
<proteinExistence type="predicted"/>
<evidence type="ECO:0000313" key="2">
    <source>
        <dbReference type="Proteomes" id="UP000730739"/>
    </source>
</evidence>